<dbReference type="GO" id="GO:0008115">
    <property type="term" value="F:sarcosine oxidase activity"/>
    <property type="evidence" value="ECO:0007669"/>
    <property type="project" value="TreeGrafter"/>
</dbReference>
<dbReference type="SUPFAM" id="SSF51905">
    <property type="entry name" value="FAD/NAD(P)-binding domain"/>
    <property type="match status" value="1"/>
</dbReference>
<dbReference type="Gene3D" id="3.30.9.10">
    <property type="entry name" value="D-Amino Acid Oxidase, subunit A, domain 2"/>
    <property type="match status" value="1"/>
</dbReference>
<gene>
    <name evidence="7" type="ORF">MYCIT1_LOCUS33122</name>
</gene>
<evidence type="ECO:0000259" key="6">
    <source>
        <dbReference type="Pfam" id="PF01266"/>
    </source>
</evidence>
<evidence type="ECO:0000313" key="8">
    <source>
        <dbReference type="Proteomes" id="UP001295794"/>
    </source>
</evidence>
<dbReference type="InterPro" id="IPR036188">
    <property type="entry name" value="FAD/NAD-bd_sf"/>
</dbReference>
<keyword evidence="8" id="KW-1185">Reference proteome</keyword>
<evidence type="ECO:0000256" key="3">
    <source>
        <dbReference type="ARBA" id="ARBA00022630"/>
    </source>
</evidence>
<comment type="caution">
    <text evidence="7">The sequence shown here is derived from an EMBL/GenBank/DDBJ whole genome shotgun (WGS) entry which is preliminary data.</text>
</comment>
<dbReference type="GO" id="GO:0050031">
    <property type="term" value="F:L-pipecolate oxidase activity"/>
    <property type="evidence" value="ECO:0007669"/>
    <property type="project" value="TreeGrafter"/>
</dbReference>
<evidence type="ECO:0000256" key="2">
    <source>
        <dbReference type="ARBA" id="ARBA00010989"/>
    </source>
</evidence>
<dbReference type="GO" id="GO:0050660">
    <property type="term" value="F:flavin adenine dinucleotide binding"/>
    <property type="evidence" value="ECO:0007669"/>
    <property type="project" value="InterPro"/>
</dbReference>
<dbReference type="AlphaFoldDB" id="A0AAD2HTY3"/>
<dbReference type="InterPro" id="IPR006076">
    <property type="entry name" value="FAD-dep_OxRdtase"/>
</dbReference>
<comment type="cofactor">
    <cofactor evidence="1">
        <name>FAD</name>
        <dbReference type="ChEBI" id="CHEBI:57692"/>
    </cofactor>
</comment>
<organism evidence="7 8">
    <name type="scientific">Mycena citricolor</name>
    <dbReference type="NCBI Taxonomy" id="2018698"/>
    <lineage>
        <taxon>Eukaryota</taxon>
        <taxon>Fungi</taxon>
        <taxon>Dikarya</taxon>
        <taxon>Basidiomycota</taxon>
        <taxon>Agaricomycotina</taxon>
        <taxon>Agaricomycetes</taxon>
        <taxon>Agaricomycetidae</taxon>
        <taxon>Agaricales</taxon>
        <taxon>Marasmiineae</taxon>
        <taxon>Mycenaceae</taxon>
        <taxon>Mycena</taxon>
    </lineage>
</organism>
<dbReference type="EMBL" id="CAVNYO010000444">
    <property type="protein sequence ID" value="CAK5281835.1"/>
    <property type="molecule type" value="Genomic_DNA"/>
</dbReference>
<dbReference type="PANTHER" id="PTHR10961:SF46">
    <property type="entry name" value="PEROXISOMAL SARCOSINE OXIDASE"/>
    <property type="match status" value="1"/>
</dbReference>
<protein>
    <recommendedName>
        <fullName evidence="6">FAD dependent oxidoreductase domain-containing protein</fullName>
    </recommendedName>
</protein>
<dbReference type="PANTHER" id="PTHR10961">
    <property type="entry name" value="PEROXISOMAL SARCOSINE OXIDASE"/>
    <property type="match status" value="1"/>
</dbReference>
<reference evidence="7" key="1">
    <citation type="submission" date="2023-11" db="EMBL/GenBank/DDBJ databases">
        <authorList>
            <person name="De Vega J J."/>
            <person name="De Vega J J."/>
        </authorList>
    </citation>
    <scope>NUCLEOTIDE SEQUENCE</scope>
</reference>
<evidence type="ECO:0000313" key="7">
    <source>
        <dbReference type="EMBL" id="CAK5281835.1"/>
    </source>
</evidence>
<evidence type="ECO:0000256" key="1">
    <source>
        <dbReference type="ARBA" id="ARBA00001974"/>
    </source>
</evidence>
<accession>A0AAD2HTY3</accession>
<sequence>MTSSRKTVIIGSGVFGLSTAYHLLQRGWSDITVIDRSETLPAPDGASNDINRIVRTSYSDPFYCELAKDAIAAWKDTELWSDTYHESGVLVVGSAARERDYVRKAHANDIAHGLRVTPTDTPDALRAVFPEDADVGDLAGHYTYFGLDGGWANAGQGVSLLIGKVRAMGGRVLGGKDVAGLVREGGKTVGVRCRDGSVLDASLVVLATGSWTCSAFPDTAVSKLFQATGQVVAMVQLTSEEAEVYRKCPVVLDFDSGFYVFPPNEQNILKMAIHAAGFTHSIGDGGISTPRTIKSDPETGLRIPKASVVRLRDGLRAVYPTLATKPFCATRLCWSLPPRSLCVQPSYASSSGIMTRWTRTGPLDISRDLSRP</sequence>
<dbReference type="GO" id="GO:0004657">
    <property type="term" value="F:proline dehydrogenase activity"/>
    <property type="evidence" value="ECO:0007669"/>
    <property type="project" value="TreeGrafter"/>
</dbReference>
<comment type="similarity">
    <text evidence="2">Belongs to the MSOX/MTOX family.</text>
</comment>
<keyword evidence="5" id="KW-0560">Oxidoreductase</keyword>
<name>A0AAD2HTY3_9AGAR</name>
<evidence type="ECO:0000256" key="5">
    <source>
        <dbReference type="ARBA" id="ARBA00023002"/>
    </source>
</evidence>
<dbReference type="Proteomes" id="UP001295794">
    <property type="component" value="Unassembled WGS sequence"/>
</dbReference>
<feature type="domain" description="FAD dependent oxidoreductase" evidence="6">
    <location>
        <begin position="7"/>
        <end position="324"/>
    </location>
</feature>
<dbReference type="Gene3D" id="3.50.50.60">
    <property type="entry name" value="FAD/NAD(P)-binding domain"/>
    <property type="match status" value="1"/>
</dbReference>
<keyword evidence="4" id="KW-0274">FAD</keyword>
<dbReference type="Pfam" id="PF01266">
    <property type="entry name" value="DAO"/>
    <property type="match status" value="1"/>
</dbReference>
<evidence type="ECO:0000256" key="4">
    <source>
        <dbReference type="ARBA" id="ARBA00022827"/>
    </source>
</evidence>
<keyword evidence="3" id="KW-0285">Flavoprotein</keyword>
<proteinExistence type="inferred from homology"/>
<dbReference type="InterPro" id="IPR045170">
    <property type="entry name" value="MTOX"/>
</dbReference>